<evidence type="ECO:0000313" key="1">
    <source>
        <dbReference type="EMBL" id="CAD8130933.1"/>
    </source>
</evidence>
<gene>
    <name evidence="1" type="ORF">PSON_ATCC_30995.1.T3460004</name>
</gene>
<dbReference type="OrthoDB" id="301260at2759"/>
<organism evidence="1 2">
    <name type="scientific">Paramecium sonneborni</name>
    <dbReference type="NCBI Taxonomy" id="65129"/>
    <lineage>
        <taxon>Eukaryota</taxon>
        <taxon>Sar</taxon>
        <taxon>Alveolata</taxon>
        <taxon>Ciliophora</taxon>
        <taxon>Intramacronucleata</taxon>
        <taxon>Oligohymenophorea</taxon>
        <taxon>Peniculida</taxon>
        <taxon>Parameciidae</taxon>
        <taxon>Paramecium</taxon>
    </lineage>
</organism>
<dbReference type="EMBL" id="CAJJDN010000346">
    <property type="protein sequence ID" value="CAD8130933.1"/>
    <property type="molecule type" value="Genomic_DNA"/>
</dbReference>
<sequence length="255" mass="30415">MTNIFKQDTKQSLCDNHNSNILSSQYTIFNQTIHSTNFNNNNYNHIQKGLIKKLNSKTILTQYKISHQKTQYKAQQHRTINLKKQSLQRNNSTYKKSLNLEDSDNSKIRNIEQFLEFHNDITYATQIQRNQRQIEINHNNLNSQFYQFDNQGSPAMHNNQGKPLQFPESIDEMMRILFPKPSTILVVDDSPVNVFAFRLIMQKYDFIHGFDYPYHDGYELTEQIRIMGSYLFYFYVILGKGQIYRKIFHNCFNWI</sequence>
<dbReference type="Proteomes" id="UP000692954">
    <property type="component" value="Unassembled WGS sequence"/>
</dbReference>
<evidence type="ECO:0000313" key="2">
    <source>
        <dbReference type="Proteomes" id="UP000692954"/>
    </source>
</evidence>
<reference evidence="1" key="1">
    <citation type="submission" date="2021-01" db="EMBL/GenBank/DDBJ databases">
        <authorList>
            <consortium name="Genoscope - CEA"/>
            <person name="William W."/>
        </authorList>
    </citation>
    <scope>NUCLEOTIDE SEQUENCE</scope>
</reference>
<protein>
    <submittedName>
        <fullName evidence="1">Uncharacterized protein</fullName>
    </submittedName>
</protein>
<comment type="caution">
    <text evidence="1">The sequence shown here is derived from an EMBL/GenBank/DDBJ whole genome shotgun (WGS) entry which is preliminary data.</text>
</comment>
<keyword evidence="2" id="KW-1185">Reference proteome</keyword>
<dbReference type="AlphaFoldDB" id="A0A8S1RU94"/>
<accession>A0A8S1RU94</accession>
<name>A0A8S1RU94_9CILI</name>
<proteinExistence type="predicted"/>